<evidence type="ECO:0000256" key="3">
    <source>
        <dbReference type="ARBA" id="ARBA00004275"/>
    </source>
</evidence>
<evidence type="ECO:0000313" key="15">
    <source>
        <dbReference type="EMBL" id="AFP05955.1"/>
    </source>
</evidence>
<organism evidence="15">
    <name type="scientific">Callorhinchus milii</name>
    <name type="common">Ghost shark</name>
    <dbReference type="NCBI Taxonomy" id="7868"/>
    <lineage>
        <taxon>Eukaryota</taxon>
        <taxon>Metazoa</taxon>
        <taxon>Chordata</taxon>
        <taxon>Craniata</taxon>
        <taxon>Vertebrata</taxon>
        <taxon>Chondrichthyes</taxon>
        <taxon>Holocephali</taxon>
        <taxon>Chimaeriformes</taxon>
        <taxon>Callorhinchidae</taxon>
        <taxon>Callorhinchus</taxon>
    </lineage>
</organism>
<feature type="binding site" evidence="12">
    <location>
        <position position="34"/>
    </location>
    <ligand>
        <name>substrate</name>
    </ligand>
</feature>
<evidence type="ECO:0000256" key="13">
    <source>
        <dbReference type="RuleBase" id="RU361270"/>
    </source>
</evidence>
<dbReference type="EMBL" id="JW873438">
    <property type="protein sequence ID" value="AFP05955.1"/>
    <property type="molecule type" value="mRNA"/>
</dbReference>
<dbReference type="InterPro" id="IPR000895">
    <property type="entry name" value="Transthyretin/HIU_hydrolase"/>
</dbReference>
<dbReference type="InterPro" id="IPR014306">
    <property type="entry name" value="Hydroxyisourate_hydrolase"/>
</dbReference>
<dbReference type="CDD" id="cd05822">
    <property type="entry name" value="TLP_HIUase"/>
    <property type="match status" value="1"/>
</dbReference>
<comment type="catalytic activity">
    <reaction evidence="1 13">
        <text>5-hydroxyisourate + H2O = 5-hydroxy-2-oxo-4-ureido-2,5-dihydro-1H-imidazole-5-carboxylate + H(+)</text>
        <dbReference type="Rhea" id="RHEA:23736"/>
        <dbReference type="ChEBI" id="CHEBI:15377"/>
        <dbReference type="ChEBI" id="CHEBI:15378"/>
        <dbReference type="ChEBI" id="CHEBI:18072"/>
        <dbReference type="ChEBI" id="CHEBI:58639"/>
        <dbReference type="EC" id="3.5.2.17"/>
    </reaction>
</comment>
<dbReference type="NCBIfam" id="TIGR02962">
    <property type="entry name" value="hdxy_isourate"/>
    <property type="match status" value="1"/>
</dbReference>
<evidence type="ECO:0000256" key="9">
    <source>
        <dbReference type="ARBA" id="ARBA00022801"/>
    </source>
</evidence>
<dbReference type="InterPro" id="IPR023416">
    <property type="entry name" value="Transthyretin/HIU_hydrolase_d"/>
</dbReference>
<evidence type="ECO:0000256" key="6">
    <source>
        <dbReference type="ARBA" id="ARBA00012609"/>
    </source>
</evidence>
<dbReference type="InterPro" id="IPR023419">
    <property type="entry name" value="Transthyretin_CS"/>
</dbReference>
<dbReference type="SMART" id="SM00095">
    <property type="entry name" value="TR_THY"/>
    <property type="match status" value="1"/>
</dbReference>
<evidence type="ECO:0000256" key="12">
    <source>
        <dbReference type="PIRSR" id="PIRSR600895-51"/>
    </source>
</evidence>
<comment type="subunit">
    <text evidence="5 13">Homotetramer.</text>
</comment>
<evidence type="ECO:0000259" key="14">
    <source>
        <dbReference type="SMART" id="SM00095"/>
    </source>
</evidence>
<comment type="similarity">
    <text evidence="4 13">Belongs to the transthyretin family. 5-hydroxyisourate hydrolase subfamily.</text>
</comment>
<dbReference type="GO" id="GO:0033971">
    <property type="term" value="F:hydroxyisourate hydrolase activity"/>
    <property type="evidence" value="ECO:0007669"/>
    <property type="project" value="UniProtKB-EC"/>
</dbReference>
<evidence type="ECO:0000256" key="7">
    <source>
        <dbReference type="ARBA" id="ARBA00017539"/>
    </source>
</evidence>
<feature type="domain" description="Transthyretin/hydroxyisourate hydrolase" evidence="14">
    <location>
        <begin position="26"/>
        <end position="138"/>
    </location>
</feature>
<dbReference type="PROSITE" id="PS00768">
    <property type="entry name" value="TRANSTHYRETIN_1"/>
    <property type="match status" value="1"/>
</dbReference>
<proteinExistence type="evidence at transcript level"/>
<evidence type="ECO:0000256" key="8">
    <source>
        <dbReference type="ARBA" id="ARBA00022631"/>
    </source>
</evidence>
<evidence type="ECO:0000256" key="5">
    <source>
        <dbReference type="ARBA" id="ARBA00011881"/>
    </source>
</evidence>
<dbReference type="FunFam" id="2.60.40.180:FF:000004">
    <property type="entry name" value="5-hydroxyisourate hydrolase"/>
    <property type="match status" value="1"/>
</dbReference>
<dbReference type="EC" id="3.5.2.17" evidence="6 13"/>
<dbReference type="InterPro" id="IPR036817">
    <property type="entry name" value="Transthyretin/HIU_hydrolase_sf"/>
</dbReference>
<keyword evidence="10" id="KW-0576">Peroxisome</keyword>
<dbReference type="PROSITE" id="PS00769">
    <property type="entry name" value="TRANSTHYRETIN_2"/>
    <property type="match status" value="1"/>
</dbReference>
<evidence type="ECO:0000256" key="11">
    <source>
        <dbReference type="ARBA" id="ARBA00060539"/>
    </source>
</evidence>
<dbReference type="PRINTS" id="PR00189">
    <property type="entry name" value="TRNSTHYRETIN"/>
</dbReference>
<evidence type="ECO:0000256" key="10">
    <source>
        <dbReference type="ARBA" id="ARBA00023140"/>
    </source>
</evidence>
<dbReference type="PANTHER" id="PTHR10395:SF11">
    <property type="entry name" value="5-HYDROXYISOURATE HYDROLASE"/>
    <property type="match status" value="1"/>
</dbReference>
<dbReference type="GO" id="GO:0006144">
    <property type="term" value="P:purine nucleobase metabolic process"/>
    <property type="evidence" value="ECO:0007669"/>
    <property type="project" value="UniProtKB-KW"/>
</dbReference>
<dbReference type="InterPro" id="IPR023418">
    <property type="entry name" value="Thyroxine_BS"/>
</dbReference>
<dbReference type="SUPFAM" id="SSF49472">
    <property type="entry name" value="Transthyretin (synonym: prealbumin)"/>
    <property type="match status" value="1"/>
</dbReference>
<feature type="binding site" evidence="12">
    <location>
        <position position="72"/>
    </location>
    <ligand>
        <name>substrate</name>
    </ligand>
</feature>
<feature type="binding site" evidence="12">
    <location>
        <position position="136"/>
    </location>
    <ligand>
        <name>substrate</name>
    </ligand>
</feature>
<sequence length="139" mass="15377">MSIRRLQRVQDHFLTVKGKDSAACSMPTSPLTTHILNTAQGVPAASVAISISRLESQGWTEVAKGITNSDGRCPGLLTPQTFSAGTYKMQFETGDYWQSLQQSSFYPYVQIVFNISDVSQKYHIALLLSPFSYTTYRGS</sequence>
<dbReference type="Gene3D" id="2.60.40.180">
    <property type="entry name" value="Transthyretin/hydroxyisourate hydrolase domain"/>
    <property type="match status" value="1"/>
</dbReference>
<comment type="subcellular location">
    <subcellularLocation>
        <location evidence="3">Peroxisome</location>
    </subcellularLocation>
</comment>
<keyword evidence="8 13" id="KW-0659">Purine metabolism</keyword>
<keyword evidence="9 13" id="KW-0378">Hydrolase</keyword>
<dbReference type="AlphaFoldDB" id="V9L3K9"/>
<protein>
    <recommendedName>
        <fullName evidence="7 13">5-hydroxyisourate hydrolase</fullName>
        <shortName evidence="13">HIU hydrolase</shortName>
        <shortName evidence="13">HIUHase</shortName>
        <ecNumber evidence="6 13">3.5.2.17</ecNumber>
    </recommendedName>
</protein>
<dbReference type="Pfam" id="PF00576">
    <property type="entry name" value="Transthyretin"/>
    <property type="match status" value="1"/>
</dbReference>
<dbReference type="PANTHER" id="PTHR10395">
    <property type="entry name" value="URICASE AND TRANSTHYRETIN-RELATED"/>
    <property type="match status" value="1"/>
</dbReference>
<name>V9L3K9_CALMI</name>
<dbReference type="GO" id="GO:0005777">
    <property type="term" value="C:peroxisome"/>
    <property type="evidence" value="ECO:0007669"/>
    <property type="project" value="UniProtKB-SubCell"/>
</dbReference>
<evidence type="ECO:0000256" key="1">
    <source>
        <dbReference type="ARBA" id="ARBA00001043"/>
    </source>
</evidence>
<comment type="pathway">
    <text evidence="11">Purine metabolism; urate degradation; (S)-allantoin from urate: step 2/3.</text>
</comment>
<reference evidence="15" key="1">
    <citation type="journal article" date="2014" name="Nature">
        <title>Elephant shark genome provides unique insights into gnathostome evolution.</title>
        <authorList>
            <consortium name="International Elephant Shark Genome Sequencing Consortium"/>
            <person name="Venkatesh B."/>
            <person name="Lee A.P."/>
            <person name="Ravi V."/>
            <person name="Maurya A.K."/>
            <person name="Lian M.M."/>
            <person name="Swann J.B."/>
            <person name="Ohta Y."/>
            <person name="Flajnik M.F."/>
            <person name="Sutoh Y."/>
            <person name="Kasahara M."/>
            <person name="Hoon S."/>
            <person name="Gangu V."/>
            <person name="Roy S.W."/>
            <person name="Irimia M."/>
            <person name="Korzh V."/>
            <person name="Kondrychyn I."/>
            <person name="Lim Z.W."/>
            <person name="Tay B.H."/>
            <person name="Tohari S."/>
            <person name="Kong K.W."/>
            <person name="Ho S."/>
            <person name="Lorente-Galdos B."/>
            <person name="Quilez J."/>
            <person name="Marques-Bonet T."/>
            <person name="Raney B.J."/>
            <person name="Ingham P.W."/>
            <person name="Tay A."/>
            <person name="Hillier L.W."/>
            <person name="Minx P."/>
            <person name="Boehm T."/>
            <person name="Wilson R.K."/>
            <person name="Brenner S."/>
            <person name="Warren W.C."/>
        </authorList>
    </citation>
    <scope>NUCLEOTIDE SEQUENCE</scope>
    <source>
        <tissue evidence="15">Liver</tissue>
    </source>
</reference>
<evidence type="ECO:0000256" key="2">
    <source>
        <dbReference type="ARBA" id="ARBA00002704"/>
    </source>
</evidence>
<evidence type="ECO:0000256" key="4">
    <source>
        <dbReference type="ARBA" id="ARBA00009850"/>
    </source>
</evidence>
<accession>V9L3K9</accession>
<comment type="function">
    <text evidence="2">Catalyzes the hydrolysis of 5-hydroxyisourate (HIU) to 2-oxo-4-hydroxy-4-carboxy-5-ureidoimidazoline (OHCU).</text>
</comment>